<dbReference type="InterPro" id="IPR007325">
    <property type="entry name" value="KFase/CYL"/>
</dbReference>
<dbReference type="Pfam" id="PF04199">
    <property type="entry name" value="Cyclase"/>
    <property type="match status" value="1"/>
</dbReference>
<accession>A0A9P9AJG1</accession>
<sequence>MANPDSGSHSRPLFADLPLRHGEPPFSAWGLWGDKDELGTLNLLTPKVVKKAASEVVTGDTVPLGQHLNAFIQPMNPVRKPCSHTIIAKGHANDDELDLNTQGSSHWDGPRHYPYQASLEYYNGVSQEDISGPKANHKLGMQNLARKTITGRGVLLDWYSWSKKQGLEIDPFAAAEIPLHQLLAVVEDQKVEFTPGDILLIRTGWLSAYRALSIKEQAELPHRAVRSSCGVEASEEVIRWHWERAFAAVASDTVAFEAWPSPKPCGVAIHEVFLSGWGMPIGESFDLDALAAKCQSEGRWSFMFVSVPLDIVGGVASPPGAVAIF</sequence>
<dbReference type="GO" id="GO:0019441">
    <property type="term" value="P:L-tryptophan catabolic process to kynurenine"/>
    <property type="evidence" value="ECO:0007669"/>
    <property type="project" value="InterPro"/>
</dbReference>
<dbReference type="InterPro" id="IPR037175">
    <property type="entry name" value="KFase_sf"/>
</dbReference>
<comment type="similarity">
    <text evidence="1">Belongs to the Cyclase 1 superfamily.</text>
</comment>
<comment type="caution">
    <text evidence="2">The sequence shown here is derived from an EMBL/GenBank/DDBJ whole genome shotgun (WGS) entry which is preliminary data.</text>
</comment>
<dbReference type="PANTHER" id="PTHR34861">
    <property type="match status" value="1"/>
</dbReference>
<evidence type="ECO:0000256" key="1">
    <source>
        <dbReference type="ARBA" id="ARBA00007865"/>
    </source>
</evidence>
<dbReference type="SUPFAM" id="SSF102198">
    <property type="entry name" value="Putative cyclase"/>
    <property type="match status" value="1"/>
</dbReference>
<proteinExistence type="inferred from homology"/>
<dbReference type="EMBL" id="JAGPYM010000039">
    <property type="protein sequence ID" value="KAH6874453.1"/>
    <property type="molecule type" value="Genomic_DNA"/>
</dbReference>
<dbReference type="Gene3D" id="3.50.30.50">
    <property type="entry name" value="Putative cyclase"/>
    <property type="match status" value="1"/>
</dbReference>
<organism evidence="2 3">
    <name type="scientific">Thelonectria olida</name>
    <dbReference type="NCBI Taxonomy" id="1576542"/>
    <lineage>
        <taxon>Eukaryota</taxon>
        <taxon>Fungi</taxon>
        <taxon>Dikarya</taxon>
        <taxon>Ascomycota</taxon>
        <taxon>Pezizomycotina</taxon>
        <taxon>Sordariomycetes</taxon>
        <taxon>Hypocreomycetidae</taxon>
        <taxon>Hypocreales</taxon>
        <taxon>Nectriaceae</taxon>
        <taxon>Thelonectria</taxon>
    </lineage>
</organism>
<dbReference type="GO" id="GO:0004061">
    <property type="term" value="F:arylformamidase activity"/>
    <property type="evidence" value="ECO:0007669"/>
    <property type="project" value="InterPro"/>
</dbReference>
<dbReference type="Proteomes" id="UP000777438">
    <property type="component" value="Unassembled WGS sequence"/>
</dbReference>
<gene>
    <name evidence="2" type="ORF">B0T10DRAFT_415336</name>
</gene>
<evidence type="ECO:0000313" key="2">
    <source>
        <dbReference type="EMBL" id="KAH6874453.1"/>
    </source>
</evidence>
<name>A0A9P9AJG1_9HYPO</name>
<evidence type="ECO:0000313" key="3">
    <source>
        <dbReference type="Proteomes" id="UP000777438"/>
    </source>
</evidence>
<dbReference type="OrthoDB" id="5396at2759"/>
<keyword evidence="3" id="KW-1185">Reference proteome</keyword>
<reference evidence="2 3" key="1">
    <citation type="journal article" date="2021" name="Nat. Commun.">
        <title>Genetic determinants of endophytism in the Arabidopsis root mycobiome.</title>
        <authorList>
            <person name="Mesny F."/>
            <person name="Miyauchi S."/>
            <person name="Thiergart T."/>
            <person name="Pickel B."/>
            <person name="Atanasova L."/>
            <person name="Karlsson M."/>
            <person name="Huettel B."/>
            <person name="Barry K.W."/>
            <person name="Haridas S."/>
            <person name="Chen C."/>
            <person name="Bauer D."/>
            <person name="Andreopoulos W."/>
            <person name="Pangilinan J."/>
            <person name="LaButti K."/>
            <person name="Riley R."/>
            <person name="Lipzen A."/>
            <person name="Clum A."/>
            <person name="Drula E."/>
            <person name="Henrissat B."/>
            <person name="Kohler A."/>
            <person name="Grigoriev I.V."/>
            <person name="Martin F.M."/>
            <person name="Hacquard S."/>
        </authorList>
    </citation>
    <scope>NUCLEOTIDE SEQUENCE [LARGE SCALE GENOMIC DNA]</scope>
    <source>
        <strain evidence="2 3">MPI-CAGE-CH-0241</strain>
    </source>
</reference>
<dbReference type="PANTHER" id="PTHR34861:SF11">
    <property type="entry name" value="CYCLASE"/>
    <property type="match status" value="1"/>
</dbReference>
<protein>
    <submittedName>
        <fullName evidence="2">Cyclase-domain-containing protein</fullName>
    </submittedName>
</protein>
<dbReference type="AlphaFoldDB" id="A0A9P9AJG1"/>